<evidence type="ECO:0000313" key="2">
    <source>
        <dbReference type="Proteomes" id="UP000198729"/>
    </source>
</evidence>
<organism evidence="1 2">
    <name type="scientific">Nitrosomonas mobilis</name>
    <dbReference type="NCBI Taxonomy" id="51642"/>
    <lineage>
        <taxon>Bacteria</taxon>
        <taxon>Pseudomonadati</taxon>
        <taxon>Pseudomonadota</taxon>
        <taxon>Betaproteobacteria</taxon>
        <taxon>Nitrosomonadales</taxon>
        <taxon>Nitrosomonadaceae</taxon>
        <taxon>Nitrosomonas</taxon>
    </lineage>
</organism>
<gene>
    <name evidence="1" type="ORF">NSMM_350006</name>
</gene>
<reference evidence="1 2" key="1">
    <citation type="submission" date="2016-10" db="EMBL/GenBank/DDBJ databases">
        <authorList>
            <person name="de Groot N.N."/>
        </authorList>
    </citation>
    <scope>NUCLEOTIDE SEQUENCE [LARGE SCALE GENOMIC DNA]</scope>
    <source>
        <strain evidence="1">1</strain>
    </source>
</reference>
<dbReference type="Proteomes" id="UP000198729">
    <property type="component" value="Unassembled WGS sequence"/>
</dbReference>
<dbReference type="EMBL" id="FMWO01000042">
    <property type="protein sequence ID" value="SCZ85142.1"/>
    <property type="molecule type" value="Genomic_DNA"/>
</dbReference>
<sequence>MYSGHPMPMSTRGTHITTSSLIPVILVHYPALTNRANSSFDNTPSNRAISHNLRFVRGKNFYTKISHCFVLALKC</sequence>
<evidence type="ECO:0000313" key="1">
    <source>
        <dbReference type="EMBL" id="SCZ85142.1"/>
    </source>
</evidence>
<keyword evidence="2" id="KW-1185">Reference proteome</keyword>
<name>A0A1G5SDC1_9PROT</name>
<protein>
    <submittedName>
        <fullName evidence="1">Uncharacterized protein</fullName>
    </submittedName>
</protein>
<dbReference type="AlphaFoldDB" id="A0A1G5SDC1"/>
<accession>A0A1G5SDC1</accession>
<proteinExistence type="predicted"/>